<proteinExistence type="predicted"/>
<organism evidence="1 2">
    <name type="scientific">Gemmobacter nanjingensis</name>
    <dbReference type="NCBI Taxonomy" id="488454"/>
    <lineage>
        <taxon>Bacteria</taxon>
        <taxon>Pseudomonadati</taxon>
        <taxon>Pseudomonadota</taxon>
        <taxon>Alphaproteobacteria</taxon>
        <taxon>Rhodobacterales</taxon>
        <taxon>Paracoccaceae</taxon>
        <taxon>Gemmobacter</taxon>
    </lineage>
</organism>
<keyword evidence="2" id="KW-1185">Reference proteome</keyword>
<gene>
    <name evidence="1" type="ORF">GCM10007291_48500</name>
</gene>
<evidence type="ECO:0000313" key="1">
    <source>
        <dbReference type="EMBL" id="GHC40912.1"/>
    </source>
</evidence>
<protein>
    <recommendedName>
        <fullName evidence="3">MarR family transcriptional regulator</fullName>
    </recommendedName>
</protein>
<evidence type="ECO:0008006" key="3">
    <source>
        <dbReference type="Google" id="ProtNLM"/>
    </source>
</evidence>
<dbReference type="EMBL" id="BMYI01000037">
    <property type="protein sequence ID" value="GHC40912.1"/>
    <property type="molecule type" value="Genomic_DNA"/>
</dbReference>
<name>A0ABQ3FU24_9RHOB</name>
<accession>A0ABQ3FU24</accession>
<sequence>MIDTTKPGAAATALLRHLAAGVCLTADQMTEALGITRAQAMNAARKLLRRGYLEKMAAGCFQLSEAGKAAASSGITITSGPKGKTGVIATRRQTFRERAWLAMRIHHRFTIGQIVASAARDGERNARENARKYLAQLGQAGFVKELPNRLPGTSMGSNGFKRWVLIRNTGPRAPVYRAELQTVHDFNTGEDIPCKPR</sequence>
<dbReference type="RefSeq" id="WP_189382869.1">
    <property type="nucleotide sequence ID" value="NZ_BMYI01000037.1"/>
</dbReference>
<reference evidence="2" key="1">
    <citation type="journal article" date="2019" name="Int. J. Syst. Evol. Microbiol.">
        <title>The Global Catalogue of Microorganisms (GCM) 10K type strain sequencing project: providing services to taxonomists for standard genome sequencing and annotation.</title>
        <authorList>
            <consortium name="The Broad Institute Genomics Platform"/>
            <consortium name="The Broad Institute Genome Sequencing Center for Infectious Disease"/>
            <person name="Wu L."/>
            <person name="Ma J."/>
        </authorList>
    </citation>
    <scope>NUCLEOTIDE SEQUENCE [LARGE SCALE GENOMIC DNA]</scope>
    <source>
        <strain evidence="2">KCTC 23298</strain>
    </source>
</reference>
<comment type="caution">
    <text evidence="1">The sequence shown here is derived from an EMBL/GenBank/DDBJ whole genome shotgun (WGS) entry which is preliminary data.</text>
</comment>
<dbReference type="Proteomes" id="UP000658305">
    <property type="component" value="Unassembled WGS sequence"/>
</dbReference>
<evidence type="ECO:0000313" key="2">
    <source>
        <dbReference type="Proteomes" id="UP000658305"/>
    </source>
</evidence>